<keyword evidence="10" id="KW-0594">Phospholipid biosynthesis</keyword>
<feature type="transmembrane region" description="Helical" evidence="12">
    <location>
        <begin position="209"/>
        <end position="229"/>
    </location>
</feature>
<dbReference type="GO" id="GO:0005886">
    <property type="term" value="C:plasma membrane"/>
    <property type="evidence" value="ECO:0007669"/>
    <property type="project" value="UniProtKB-SubCell"/>
</dbReference>
<comment type="caution">
    <text evidence="13">The sequence shown here is derived from an EMBL/GenBank/DDBJ whole genome shotgun (WGS) entry which is preliminary data.</text>
</comment>
<evidence type="ECO:0000256" key="9">
    <source>
        <dbReference type="ARBA" id="ARBA00023136"/>
    </source>
</evidence>
<evidence type="ECO:0000256" key="11">
    <source>
        <dbReference type="ARBA" id="ARBA00023264"/>
    </source>
</evidence>
<evidence type="ECO:0000256" key="12">
    <source>
        <dbReference type="SAM" id="Phobius"/>
    </source>
</evidence>
<feature type="transmembrane region" description="Helical" evidence="12">
    <location>
        <begin position="53"/>
        <end position="75"/>
    </location>
</feature>
<keyword evidence="5 12" id="KW-0812">Transmembrane</keyword>
<keyword evidence="11" id="KW-1208">Phospholipid metabolism</keyword>
<evidence type="ECO:0000313" key="13">
    <source>
        <dbReference type="EMBL" id="MPL87051.1"/>
    </source>
</evidence>
<evidence type="ECO:0000256" key="4">
    <source>
        <dbReference type="ARBA" id="ARBA00022679"/>
    </source>
</evidence>
<keyword evidence="7 12" id="KW-1133">Transmembrane helix</keyword>
<name>A0A644V786_9ZZZZ</name>
<dbReference type="AlphaFoldDB" id="A0A644V786"/>
<evidence type="ECO:0000256" key="6">
    <source>
        <dbReference type="ARBA" id="ARBA00022695"/>
    </source>
</evidence>
<gene>
    <name evidence="13" type="ORF">SDC9_33043</name>
</gene>
<evidence type="ECO:0000256" key="8">
    <source>
        <dbReference type="ARBA" id="ARBA00023098"/>
    </source>
</evidence>
<feature type="transmembrane region" description="Helical" evidence="12">
    <location>
        <begin position="12"/>
        <end position="41"/>
    </location>
</feature>
<keyword evidence="3" id="KW-0444">Lipid biosynthesis</keyword>
<dbReference type="PANTHER" id="PTHR46382:SF1">
    <property type="entry name" value="PHOSPHATIDATE CYTIDYLYLTRANSFERASE"/>
    <property type="match status" value="1"/>
</dbReference>
<feature type="transmembrane region" description="Helical" evidence="12">
    <location>
        <begin position="185"/>
        <end position="203"/>
    </location>
</feature>
<feature type="transmembrane region" description="Helical" evidence="12">
    <location>
        <begin position="112"/>
        <end position="132"/>
    </location>
</feature>
<dbReference type="EMBL" id="VSSQ01000232">
    <property type="protein sequence ID" value="MPL87051.1"/>
    <property type="molecule type" value="Genomic_DNA"/>
</dbReference>
<keyword evidence="8" id="KW-0443">Lipid metabolism</keyword>
<dbReference type="GO" id="GO:0016024">
    <property type="term" value="P:CDP-diacylglycerol biosynthetic process"/>
    <property type="evidence" value="ECO:0007669"/>
    <property type="project" value="TreeGrafter"/>
</dbReference>
<keyword evidence="4" id="KW-0808">Transferase</keyword>
<sequence>MNNTVVRTLSGLVFLLIMVGSLLIGPIAYAAVILFIIAVVMHEYLEISLGKSYMFPRIFAILTGLSLFLLLFLILEYKLEVKLLLLVLVPLVATYISLIWEKNSENYNRNQYLAGSILYTALPFALTTLIVYKEDGSFDGTTLLFFFIILWVSDIGAYVFGMLFGQKNGHKLFPSISPKKSWEGFYGGLGSALAFSIIIYYSGFSDFNLTHTIIIALIINVTSVLGDLAESQFKRNFGVKDSGSLMPGHGGLLDRFDGALTSFPLAIAYIKLLSLF</sequence>
<evidence type="ECO:0000256" key="7">
    <source>
        <dbReference type="ARBA" id="ARBA00022989"/>
    </source>
</evidence>
<feature type="transmembrane region" description="Helical" evidence="12">
    <location>
        <begin position="144"/>
        <end position="164"/>
    </location>
</feature>
<evidence type="ECO:0000256" key="10">
    <source>
        <dbReference type="ARBA" id="ARBA00023209"/>
    </source>
</evidence>
<keyword evidence="6" id="KW-0548">Nucleotidyltransferase</keyword>
<keyword evidence="2" id="KW-1003">Cell membrane</keyword>
<evidence type="ECO:0000256" key="5">
    <source>
        <dbReference type="ARBA" id="ARBA00022692"/>
    </source>
</evidence>
<dbReference type="GO" id="GO:0004605">
    <property type="term" value="F:phosphatidate cytidylyltransferase activity"/>
    <property type="evidence" value="ECO:0007669"/>
    <property type="project" value="TreeGrafter"/>
</dbReference>
<evidence type="ECO:0000256" key="2">
    <source>
        <dbReference type="ARBA" id="ARBA00022475"/>
    </source>
</evidence>
<evidence type="ECO:0008006" key="14">
    <source>
        <dbReference type="Google" id="ProtNLM"/>
    </source>
</evidence>
<reference evidence="13" key="1">
    <citation type="submission" date="2019-08" db="EMBL/GenBank/DDBJ databases">
        <authorList>
            <person name="Kucharzyk K."/>
            <person name="Murdoch R.W."/>
            <person name="Higgins S."/>
            <person name="Loffler F."/>
        </authorList>
    </citation>
    <scope>NUCLEOTIDE SEQUENCE</scope>
</reference>
<evidence type="ECO:0000256" key="3">
    <source>
        <dbReference type="ARBA" id="ARBA00022516"/>
    </source>
</evidence>
<proteinExistence type="predicted"/>
<feature type="transmembrane region" description="Helical" evidence="12">
    <location>
        <begin position="81"/>
        <end position="100"/>
    </location>
</feature>
<comment type="subcellular location">
    <subcellularLocation>
        <location evidence="1">Cell membrane</location>
        <topology evidence="1">Multi-pass membrane protein</topology>
    </subcellularLocation>
</comment>
<organism evidence="13">
    <name type="scientific">bioreactor metagenome</name>
    <dbReference type="NCBI Taxonomy" id="1076179"/>
    <lineage>
        <taxon>unclassified sequences</taxon>
        <taxon>metagenomes</taxon>
        <taxon>ecological metagenomes</taxon>
    </lineage>
</organism>
<accession>A0A644V786</accession>
<dbReference type="PANTHER" id="PTHR46382">
    <property type="entry name" value="PHOSPHATIDATE CYTIDYLYLTRANSFERASE"/>
    <property type="match status" value="1"/>
</dbReference>
<dbReference type="Pfam" id="PF01148">
    <property type="entry name" value="CTP_transf_1"/>
    <property type="match status" value="1"/>
</dbReference>
<keyword evidence="9 12" id="KW-0472">Membrane</keyword>
<evidence type="ECO:0000256" key="1">
    <source>
        <dbReference type="ARBA" id="ARBA00004651"/>
    </source>
</evidence>
<protein>
    <recommendedName>
        <fullName evidence="14">Phosphatidate cytidylyltransferase</fullName>
    </recommendedName>
</protein>